<organism evidence="2 3">
    <name type="scientific">Colletotrichum godetiae</name>
    <dbReference type="NCBI Taxonomy" id="1209918"/>
    <lineage>
        <taxon>Eukaryota</taxon>
        <taxon>Fungi</taxon>
        <taxon>Dikarya</taxon>
        <taxon>Ascomycota</taxon>
        <taxon>Pezizomycotina</taxon>
        <taxon>Sordariomycetes</taxon>
        <taxon>Hypocreomycetidae</taxon>
        <taxon>Glomerellales</taxon>
        <taxon>Glomerellaceae</taxon>
        <taxon>Colletotrichum</taxon>
        <taxon>Colletotrichum acutatum species complex</taxon>
    </lineage>
</organism>
<dbReference type="RefSeq" id="XP_060423412.1">
    <property type="nucleotide sequence ID" value="XM_060576225.1"/>
</dbReference>
<comment type="caution">
    <text evidence="2">The sequence shown here is derived from an EMBL/GenBank/DDBJ whole genome shotgun (WGS) entry which is preliminary data.</text>
</comment>
<feature type="compositionally biased region" description="Basic and acidic residues" evidence="1">
    <location>
        <begin position="61"/>
        <end position="71"/>
    </location>
</feature>
<feature type="region of interest" description="Disordered" evidence="1">
    <location>
        <begin position="1"/>
        <end position="44"/>
    </location>
</feature>
<feature type="compositionally biased region" description="Polar residues" evidence="1">
    <location>
        <begin position="72"/>
        <end position="112"/>
    </location>
</feature>
<dbReference type="Proteomes" id="UP001224890">
    <property type="component" value="Unassembled WGS sequence"/>
</dbReference>
<dbReference type="EMBL" id="JAHMHR010000070">
    <property type="protein sequence ID" value="KAK1658648.1"/>
    <property type="molecule type" value="Genomic_DNA"/>
</dbReference>
<protein>
    <submittedName>
        <fullName evidence="2">Uncharacterized protein</fullName>
    </submittedName>
</protein>
<gene>
    <name evidence="2" type="ORF">BDP55DRAFT_681796</name>
</gene>
<dbReference type="GeneID" id="85460751"/>
<name>A0AAJ0A8U2_9PEZI</name>
<accession>A0AAJ0A8U2</accession>
<dbReference type="AlphaFoldDB" id="A0AAJ0A8U2"/>
<evidence type="ECO:0000313" key="2">
    <source>
        <dbReference type="EMBL" id="KAK1658648.1"/>
    </source>
</evidence>
<keyword evidence="3" id="KW-1185">Reference proteome</keyword>
<evidence type="ECO:0000313" key="3">
    <source>
        <dbReference type="Proteomes" id="UP001224890"/>
    </source>
</evidence>
<sequence length="746" mass="82659">MMKAVVSLQQPPLPSAGSAIGQRSPAPDPSQPREKPTMSLAEKVQNWFRQLRTWAPSGSHVEVHEDPHSHISSEALQQNSTGNLSTASPDSPSQKPTVESDQIASTDTSTSIPGHPGILVHTDDGRAPGYLLPGPEGFLLSMKPDHWMSPESTNCRDPMFGEATKALLRLKPDILTQEVLRLRKIIDLQLRMRAVSTPVDNCYKLQPCIRIACGDKKTVKRVERQLKKTSWLSTEQLSRVPILVDFDSLLAATYLSAPSTEAKKTAAHSKSASHLSFKVSPPICDSSAFGLNLCASSSREREERHRLSHIGGLIIIESGYSEPQSETVAFVTTAHGLMELLHDVHDVDEASASSQSSNPTRLEEEYGNIQEDKSLERKGGDINFNDDRDDQIVNPTFKDIHRDYLQQLSLQIGSWTVVEPIFPVQFAETLWFGPSPNNGESDGSAISDEIELLNADDAMTCSADFALFGREQFESMHNHYYAMDSPERGIYVESSIENDRLLEGDARLILDPKSPMSCHLLKGVFPVYIGKATFQTRRIVIDKPLAQGASGSWVVRDGDFCGSVIMVSRSEPTALIMSAENLFDSIQRTSSPPITVRVASVLDLEISRMRPWTENWAVSQRVKNHHPRKDSPNQMCLNPQFSMGKQRRGIKDRVVNEPAKPPTQTILLGPEAEGEHGMGLISFSRYCLKHSRGSTMSIFNGNEWSSSKSERPHGVDVIKLEWYYYVPVIFSNWGSTNAKETTAKGG</sequence>
<evidence type="ECO:0000256" key="1">
    <source>
        <dbReference type="SAM" id="MobiDB-lite"/>
    </source>
</evidence>
<proteinExistence type="predicted"/>
<feature type="region of interest" description="Disordered" evidence="1">
    <location>
        <begin position="58"/>
        <end position="123"/>
    </location>
</feature>
<reference evidence="2" key="1">
    <citation type="submission" date="2021-06" db="EMBL/GenBank/DDBJ databases">
        <title>Comparative genomics, transcriptomics and evolutionary studies reveal genomic signatures of adaptation to plant cell wall in hemibiotrophic fungi.</title>
        <authorList>
            <consortium name="DOE Joint Genome Institute"/>
            <person name="Baroncelli R."/>
            <person name="Diaz J.F."/>
            <person name="Benocci T."/>
            <person name="Peng M."/>
            <person name="Battaglia E."/>
            <person name="Haridas S."/>
            <person name="Andreopoulos W."/>
            <person name="Labutti K."/>
            <person name="Pangilinan J."/>
            <person name="Floch G.L."/>
            <person name="Makela M.R."/>
            <person name="Henrissat B."/>
            <person name="Grigoriev I.V."/>
            <person name="Crouch J.A."/>
            <person name="De Vries R.P."/>
            <person name="Sukno S.A."/>
            <person name="Thon M.R."/>
        </authorList>
    </citation>
    <scope>NUCLEOTIDE SEQUENCE</scope>
    <source>
        <strain evidence="2">CBS 193.32</strain>
    </source>
</reference>